<dbReference type="Pfam" id="PF11745">
    <property type="entry name" value="DUF3304"/>
    <property type="match status" value="1"/>
</dbReference>
<organism evidence="1 2">
    <name type="scientific">Noviherbaspirillum denitrificans</name>
    <dbReference type="NCBI Taxonomy" id="1968433"/>
    <lineage>
        <taxon>Bacteria</taxon>
        <taxon>Pseudomonadati</taxon>
        <taxon>Pseudomonadota</taxon>
        <taxon>Betaproteobacteria</taxon>
        <taxon>Burkholderiales</taxon>
        <taxon>Oxalobacteraceae</taxon>
        <taxon>Noviherbaspirillum</taxon>
    </lineage>
</organism>
<comment type="caution">
    <text evidence="1">The sequence shown here is derived from an EMBL/GenBank/DDBJ whole genome shotgun (WGS) entry which is preliminary data.</text>
</comment>
<evidence type="ECO:0000313" key="1">
    <source>
        <dbReference type="EMBL" id="OWW22374.1"/>
    </source>
</evidence>
<sequence>MFLHQFTRRGVAALLLVSFLSLLVMGCGRIGGMDQPANRPSALVGKYILNGQSEAASEIELFANGKFVYGMVYGGLDEGAEGTWRGNDKQVILEVDSSRPGQVALPPSGKLELQRDKDRLIMSRNDNDVVYVKAISKTEMDEMLRTVKPGKQIKVDLVGYNYTDKYIQSFNVSGYGGGHIFLSSPTSGGGGPYCCFYYIEGIGFPYEVEVKWTNNASEGPWKTAKALIPEPKIRVPKMLEVHIFQDEHVEVELTDWYSPPRVELPRKNNFER</sequence>
<evidence type="ECO:0000313" key="2">
    <source>
        <dbReference type="Proteomes" id="UP000197535"/>
    </source>
</evidence>
<dbReference type="Proteomes" id="UP000197535">
    <property type="component" value="Unassembled WGS sequence"/>
</dbReference>
<dbReference type="EMBL" id="LSTO01000001">
    <property type="protein sequence ID" value="OWW22374.1"/>
    <property type="molecule type" value="Genomic_DNA"/>
</dbReference>
<dbReference type="OrthoDB" id="5514723at2"/>
<dbReference type="RefSeq" id="WP_088709198.1">
    <property type="nucleotide sequence ID" value="NZ_LSTO01000001.1"/>
</dbReference>
<name>A0A254TIG0_9BURK</name>
<reference evidence="1 2" key="1">
    <citation type="submission" date="2016-02" db="EMBL/GenBank/DDBJ databases">
        <authorList>
            <person name="Wen L."/>
            <person name="He K."/>
            <person name="Yang H."/>
        </authorList>
    </citation>
    <scope>NUCLEOTIDE SEQUENCE [LARGE SCALE GENOMIC DNA]</scope>
    <source>
        <strain evidence="1 2">TSA40</strain>
    </source>
</reference>
<gene>
    <name evidence="1" type="ORF">AYR66_25645</name>
</gene>
<protein>
    <submittedName>
        <fullName evidence="1">Uncharacterized protein</fullName>
    </submittedName>
</protein>
<dbReference type="AlphaFoldDB" id="A0A254TIG0"/>
<proteinExistence type="predicted"/>
<keyword evidence="2" id="KW-1185">Reference proteome</keyword>
<accession>A0A254TIG0</accession>
<dbReference type="InterPro" id="IPR021733">
    <property type="entry name" value="DUF3304"/>
</dbReference>